<dbReference type="Gene3D" id="3.40.50.410">
    <property type="entry name" value="von Willebrand factor, type A domain"/>
    <property type="match status" value="1"/>
</dbReference>
<organism evidence="2 3">
    <name type="scientific">Gimesia algae</name>
    <dbReference type="NCBI Taxonomy" id="2527971"/>
    <lineage>
        <taxon>Bacteria</taxon>
        <taxon>Pseudomonadati</taxon>
        <taxon>Planctomycetota</taxon>
        <taxon>Planctomycetia</taxon>
        <taxon>Planctomycetales</taxon>
        <taxon>Planctomycetaceae</taxon>
        <taxon>Gimesia</taxon>
    </lineage>
</organism>
<dbReference type="RefSeq" id="WP_145224632.1">
    <property type="nucleotide sequence ID" value="NZ_CP036343.1"/>
</dbReference>
<accession>A0A517V8W3</accession>
<dbReference type="InterPro" id="IPR002881">
    <property type="entry name" value="DUF58"/>
</dbReference>
<dbReference type="PANTHER" id="PTHR33608:SF7">
    <property type="entry name" value="DUF58 DOMAIN-CONTAINING PROTEIN"/>
    <property type="match status" value="1"/>
</dbReference>
<evidence type="ECO:0000313" key="2">
    <source>
        <dbReference type="EMBL" id="QDT89428.1"/>
    </source>
</evidence>
<dbReference type="Proteomes" id="UP000316855">
    <property type="component" value="Chromosome"/>
</dbReference>
<sequence>MSTLPFKQTSRSSQSQKLISQRIDPACLMRIKSLELRAKSVVEGTWKGLHRSPYHGFSVEFTEYREYTPGDDPRHIDWKLAARSNQHFIKRFEEETNLCCHMLLDLSSSMQFDSLGYSKSDYAKTLVATFAYFLSTQRDASGLIIFHEHIDSIVPARFTRGQLRRILIELERPPQGTHTNLVSPLKHAVETIKKRGLVVLISDLMTSVDELNTQLGYLRAKGHEVALFQILDPAEVHLNFHETAIFEDLETGERISLNPKIAQEYYLQQFNAHQDSIQTICRKQGVHYHKLTTDTPLEVGLSDFLTDRAA</sequence>
<gene>
    <name evidence="2" type="ORF">Pan161_10570</name>
</gene>
<dbReference type="Pfam" id="PF01882">
    <property type="entry name" value="DUF58"/>
    <property type="match status" value="1"/>
</dbReference>
<keyword evidence="3" id="KW-1185">Reference proteome</keyword>
<dbReference type="PANTHER" id="PTHR33608">
    <property type="entry name" value="BLL2464 PROTEIN"/>
    <property type="match status" value="1"/>
</dbReference>
<dbReference type="CDD" id="cd00198">
    <property type="entry name" value="vWFA"/>
    <property type="match status" value="1"/>
</dbReference>
<dbReference type="OrthoDB" id="9780819at2"/>
<evidence type="ECO:0000259" key="1">
    <source>
        <dbReference type="Pfam" id="PF01882"/>
    </source>
</evidence>
<protein>
    <recommendedName>
        <fullName evidence="1">DUF58 domain-containing protein</fullName>
    </recommendedName>
</protein>
<dbReference type="InterPro" id="IPR036465">
    <property type="entry name" value="vWFA_dom_sf"/>
</dbReference>
<feature type="domain" description="DUF58" evidence="1">
    <location>
        <begin position="63"/>
        <end position="259"/>
    </location>
</feature>
<evidence type="ECO:0000313" key="3">
    <source>
        <dbReference type="Proteomes" id="UP000316855"/>
    </source>
</evidence>
<dbReference type="AlphaFoldDB" id="A0A517V8W3"/>
<dbReference type="SUPFAM" id="SSF53300">
    <property type="entry name" value="vWA-like"/>
    <property type="match status" value="1"/>
</dbReference>
<reference evidence="2 3" key="1">
    <citation type="submission" date="2019-02" db="EMBL/GenBank/DDBJ databases">
        <title>Deep-cultivation of Planctomycetes and their phenomic and genomic characterization uncovers novel biology.</title>
        <authorList>
            <person name="Wiegand S."/>
            <person name="Jogler M."/>
            <person name="Boedeker C."/>
            <person name="Pinto D."/>
            <person name="Vollmers J."/>
            <person name="Rivas-Marin E."/>
            <person name="Kohn T."/>
            <person name="Peeters S.H."/>
            <person name="Heuer A."/>
            <person name="Rast P."/>
            <person name="Oberbeckmann S."/>
            <person name="Bunk B."/>
            <person name="Jeske O."/>
            <person name="Meyerdierks A."/>
            <person name="Storesund J.E."/>
            <person name="Kallscheuer N."/>
            <person name="Luecker S."/>
            <person name="Lage O.M."/>
            <person name="Pohl T."/>
            <person name="Merkel B.J."/>
            <person name="Hornburger P."/>
            <person name="Mueller R.-W."/>
            <person name="Bruemmer F."/>
            <person name="Labrenz M."/>
            <person name="Spormann A.M."/>
            <person name="Op den Camp H."/>
            <person name="Overmann J."/>
            <person name="Amann R."/>
            <person name="Jetten M.S.M."/>
            <person name="Mascher T."/>
            <person name="Medema M.H."/>
            <person name="Devos D.P."/>
            <person name="Kaster A.-K."/>
            <person name="Ovreas L."/>
            <person name="Rohde M."/>
            <person name="Galperin M.Y."/>
            <person name="Jogler C."/>
        </authorList>
    </citation>
    <scope>NUCLEOTIDE SEQUENCE [LARGE SCALE GENOMIC DNA]</scope>
    <source>
        <strain evidence="2 3">Pan161</strain>
    </source>
</reference>
<proteinExistence type="predicted"/>
<name>A0A517V8W3_9PLAN</name>
<dbReference type="KEGG" id="gax:Pan161_10570"/>
<dbReference type="EMBL" id="CP036343">
    <property type="protein sequence ID" value="QDT89428.1"/>
    <property type="molecule type" value="Genomic_DNA"/>
</dbReference>